<evidence type="ECO:0000256" key="1">
    <source>
        <dbReference type="SAM" id="Phobius"/>
    </source>
</evidence>
<proteinExistence type="predicted"/>
<evidence type="ECO:0000313" key="2">
    <source>
        <dbReference type="EMBL" id="TCJ01831.1"/>
    </source>
</evidence>
<evidence type="ECO:0000313" key="3">
    <source>
        <dbReference type="Proteomes" id="UP000293846"/>
    </source>
</evidence>
<dbReference type="EMBL" id="SJTH01000048">
    <property type="protein sequence ID" value="TCJ01831.1"/>
    <property type="molecule type" value="Genomic_DNA"/>
</dbReference>
<organism evidence="2 3">
    <name type="scientific">Cytobacillus praedii</name>
    <dbReference type="NCBI Taxonomy" id="1742358"/>
    <lineage>
        <taxon>Bacteria</taxon>
        <taxon>Bacillati</taxon>
        <taxon>Bacillota</taxon>
        <taxon>Bacilli</taxon>
        <taxon>Bacillales</taxon>
        <taxon>Bacillaceae</taxon>
        <taxon>Cytobacillus</taxon>
    </lineage>
</organism>
<keyword evidence="3" id="KW-1185">Reference proteome</keyword>
<dbReference type="Proteomes" id="UP000293846">
    <property type="component" value="Unassembled WGS sequence"/>
</dbReference>
<dbReference type="RefSeq" id="WP_131238218.1">
    <property type="nucleotide sequence ID" value="NZ_SJTH01000048.1"/>
</dbReference>
<name>A0A4V6NAS1_9BACI</name>
<keyword evidence="1" id="KW-0812">Transmembrane</keyword>
<dbReference type="AlphaFoldDB" id="A0A4V6NAS1"/>
<comment type="caution">
    <text evidence="2">The sequence shown here is derived from an EMBL/GenBank/DDBJ whole genome shotgun (WGS) entry which is preliminary data.</text>
</comment>
<reference evidence="2 3" key="1">
    <citation type="submission" date="2019-03" db="EMBL/GenBank/DDBJ databases">
        <authorList>
            <person name="Jensen L."/>
            <person name="Storgaard J."/>
            <person name="Sulaj E."/>
            <person name="Schramm A."/>
            <person name="Marshall I.P.G."/>
        </authorList>
    </citation>
    <scope>NUCLEOTIDE SEQUENCE [LARGE SCALE GENOMIC DNA]</scope>
    <source>
        <strain evidence="2 3">2017H2G3</strain>
    </source>
</reference>
<keyword evidence="1" id="KW-1133">Transmembrane helix</keyword>
<feature type="transmembrane region" description="Helical" evidence="1">
    <location>
        <begin position="7"/>
        <end position="25"/>
    </location>
</feature>
<accession>A0A4V6NAS1</accession>
<keyword evidence="1" id="KW-0472">Membrane</keyword>
<sequence length="168" mass="18784">MAINKDKVIFGALICVIIILILIAIKISGNSEVYPQYEDGVTIEVINESQVKIPYLKFSLGQPGDQTYESLGSIDGLDTNKSSKIYVPEIVEDVSDLSLYIHYKDANDKWVLVSPFFMPTVNPGKVVAVITIKEVTESGHLIYIYEGYNGWKKVGPYKNDLSLIDYVE</sequence>
<gene>
    <name evidence="2" type="ORF">E0Y62_22130</name>
</gene>
<protein>
    <submittedName>
        <fullName evidence="2">Uncharacterized protein</fullName>
    </submittedName>
</protein>